<reference evidence="1" key="1">
    <citation type="journal article" date="2015" name="Genome Biol. Evol.">
        <title>Organellar Genomes of White Spruce (Picea glauca): Assembly and Annotation.</title>
        <authorList>
            <person name="Jackman S.D."/>
            <person name="Warren R.L."/>
            <person name="Gibb E.A."/>
            <person name="Vandervalk B.P."/>
            <person name="Mohamadi H."/>
            <person name="Chu J."/>
            <person name="Raymond A."/>
            <person name="Pleasance S."/>
            <person name="Coope R."/>
            <person name="Wildung M.R."/>
            <person name="Ritland C.E."/>
            <person name="Bousquet J."/>
            <person name="Jones S.J."/>
            <person name="Bohlmann J."/>
            <person name="Birol I."/>
        </authorList>
    </citation>
    <scope>NUCLEOTIDE SEQUENCE [LARGE SCALE GENOMIC DNA]</scope>
    <source>
        <tissue evidence="1">Flushing bud</tissue>
    </source>
</reference>
<gene>
    <name evidence="1" type="ORF">ABT39_MTgene1176</name>
</gene>
<accession>A0A101M5J0</accession>
<organism evidence="1">
    <name type="scientific">Picea glauca</name>
    <name type="common">White spruce</name>
    <name type="synonym">Pinus glauca</name>
    <dbReference type="NCBI Taxonomy" id="3330"/>
    <lineage>
        <taxon>Eukaryota</taxon>
        <taxon>Viridiplantae</taxon>
        <taxon>Streptophyta</taxon>
        <taxon>Embryophyta</taxon>
        <taxon>Tracheophyta</taxon>
        <taxon>Spermatophyta</taxon>
        <taxon>Pinopsida</taxon>
        <taxon>Pinidae</taxon>
        <taxon>Conifers I</taxon>
        <taxon>Pinales</taxon>
        <taxon>Pinaceae</taxon>
        <taxon>Picea</taxon>
    </lineage>
</organism>
<keyword evidence="1" id="KW-0496">Mitochondrion</keyword>
<name>A0A101M5J0_PICGL</name>
<sequence>MNDLQGLCPSPLLYSWGPSFQPWQHFFLAHPATNREVGQHGEEKNQPLIPGTVQPPIDIGPTETRWLPVPFPVAQREAAQGPFEPFLASTS</sequence>
<dbReference type="AlphaFoldDB" id="A0A101M5J0"/>
<dbReference type="EMBL" id="LKAM01000001">
    <property type="protein sequence ID" value="KUM51329.1"/>
    <property type="molecule type" value="Genomic_DNA"/>
</dbReference>
<proteinExistence type="predicted"/>
<comment type="caution">
    <text evidence="1">The sequence shown here is derived from an EMBL/GenBank/DDBJ whole genome shotgun (WGS) entry which is preliminary data.</text>
</comment>
<protein>
    <submittedName>
        <fullName evidence="1">Uncharacterized protein</fullName>
    </submittedName>
</protein>
<evidence type="ECO:0000313" key="1">
    <source>
        <dbReference type="EMBL" id="KUM51329.1"/>
    </source>
</evidence>
<geneLocation type="mitochondrion" evidence="1"/>